<evidence type="ECO:0000259" key="7">
    <source>
        <dbReference type="PROSITE" id="PS50114"/>
    </source>
</evidence>
<dbReference type="Gene3D" id="3.30.450.20">
    <property type="entry name" value="PAS domain"/>
    <property type="match status" value="1"/>
</dbReference>
<dbReference type="Pfam" id="PF08447">
    <property type="entry name" value="PAS_3"/>
    <property type="match status" value="1"/>
</dbReference>
<dbReference type="PROSITE" id="PS00344">
    <property type="entry name" value="GATA_ZN_FINGER_1"/>
    <property type="match status" value="1"/>
</dbReference>
<evidence type="ECO:0000259" key="6">
    <source>
        <dbReference type="PROSITE" id="PS50112"/>
    </source>
</evidence>
<dbReference type="SMART" id="SM00401">
    <property type="entry name" value="ZnF_GATA"/>
    <property type="match status" value="1"/>
</dbReference>
<protein>
    <submittedName>
        <fullName evidence="8">Uncharacterized protein</fullName>
    </submittedName>
</protein>
<evidence type="ECO:0000256" key="4">
    <source>
        <dbReference type="PROSITE-ProRule" id="PRU00094"/>
    </source>
</evidence>
<dbReference type="OrthoDB" id="2162994at2759"/>
<dbReference type="SMR" id="A0A1Y1YSB1"/>
<dbReference type="Gene3D" id="3.30.50.10">
    <property type="entry name" value="Erythroid Transcription Factor GATA-1, subunit A"/>
    <property type="match status" value="1"/>
</dbReference>
<dbReference type="Proteomes" id="UP000193498">
    <property type="component" value="Unassembled WGS sequence"/>
</dbReference>
<evidence type="ECO:0000256" key="1">
    <source>
        <dbReference type="ARBA" id="ARBA00022723"/>
    </source>
</evidence>
<sequence length="283" mass="32862">MVEEVATAQANSYPISNTHLTEFTKRKNWLDRIIHELKDFYHVITPSGKFIYCSPSCQELVGYSPEEMIGRNLKEFIHIDDVDTYLRDFNLALKQQEYRLFLRFRRKDDKFSMFEITGHPYIHERTNELKGFFSIARLYPAKSTSTMDSFLELRMENENLRRKLRNLGLEDSDFPPYRSETRTGLNTPGSSGVHSPEGQPDSIGEQRSPSISDLMESEIVSRSKRKQKKNKMPTARERVCTDCGTVDSPEWRKGPQGPKTLCNACGLRWAKQNRQVRQPEAEQ</sequence>
<dbReference type="InterPro" id="IPR000679">
    <property type="entry name" value="Znf_GATA"/>
</dbReference>
<dbReference type="STRING" id="1314790.A0A1Y1YSB1"/>
<feature type="domain" description="PAS" evidence="6">
    <location>
        <begin position="26"/>
        <end position="96"/>
    </location>
</feature>
<dbReference type="CDD" id="cd00130">
    <property type="entry name" value="PAS"/>
    <property type="match status" value="1"/>
</dbReference>
<keyword evidence="2 4" id="KW-0863">Zinc-finger</keyword>
<keyword evidence="3" id="KW-0862">Zinc</keyword>
<dbReference type="PROSITE" id="PS50112">
    <property type="entry name" value="PAS"/>
    <property type="match status" value="1"/>
</dbReference>
<dbReference type="SUPFAM" id="SSF57716">
    <property type="entry name" value="Glucocorticoid receptor-like (DNA-binding domain)"/>
    <property type="match status" value="1"/>
</dbReference>
<gene>
    <name evidence="8" type="ORF">K493DRAFT_278641</name>
</gene>
<evidence type="ECO:0000256" key="3">
    <source>
        <dbReference type="ARBA" id="ARBA00022833"/>
    </source>
</evidence>
<dbReference type="PANTHER" id="PTHR47255">
    <property type="entry name" value="GATA TRANSCRIPTION FACTOR 22-RELATED"/>
    <property type="match status" value="1"/>
</dbReference>
<dbReference type="Pfam" id="PF00320">
    <property type="entry name" value="GATA"/>
    <property type="match status" value="1"/>
</dbReference>
<dbReference type="InterPro" id="IPR013088">
    <property type="entry name" value="Znf_NHR/GATA"/>
</dbReference>
<proteinExistence type="predicted"/>
<dbReference type="CDD" id="cd00202">
    <property type="entry name" value="ZnF_GATA"/>
    <property type="match status" value="1"/>
</dbReference>
<dbReference type="SMART" id="SM00091">
    <property type="entry name" value="PAS"/>
    <property type="match status" value="1"/>
</dbReference>
<dbReference type="InterPro" id="IPR000014">
    <property type="entry name" value="PAS"/>
</dbReference>
<dbReference type="EMBL" id="MCFE01000080">
    <property type="protein sequence ID" value="ORY00637.1"/>
    <property type="molecule type" value="Genomic_DNA"/>
</dbReference>
<reference evidence="8 9" key="1">
    <citation type="submission" date="2016-07" db="EMBL/GenBank/DDBJ databases">
        <title>Pervasive Adenine N6-methylation of Active Genes in Fungi.</title>
        <authorList>
            <consortium name="DOE Joint Genome Institute"/>
            <person name="Mondo S.J."/>
            <person name="Dannebaum R.O."/>
            <person name="Kuo R.C."/>
            <person name="Labutti K."/>
            <person name="Haridas S."/>
            <person name="Kuo A."/>
            <person name="Salamov A."/>
            <person name="Ahrendt S.R."/>
            <person name="Lipzen A."/>
            <person name="Sullivan W."/>
            <person name="Andreopoulos W.B."/>
            <person name="Clum A."/>
            <person name="Lindquist E."/>
            <person name="Daum C."/>
            <person name="Ramamoorthy G.K."/>
            <person name="Gryganskyi A."/>
            <person name="Culley D."/>
            <person name="Magnuson J.K."/>
            <person name="James T.Y."/>
            <person name="O'Malley M.A."/>
            <person name="Stajich J.E."/>
            <person name="Spatafora J.W."/>
            <person name="Visel A."/>
            <person name="Grigoriev I.V."/>
        </authorList>
    </citation>
    <scope>NUCLEOTIDE SEQUENCE [LARGE SCALE GENOMIC DNA]</scope>
    <source>
        <strain evidence="8 9">CBS 931.73</strain>
    </source>
</reference>
<evidence type="ECO:0000313" key="8">
    <source>
        <dbReference type="EMBL" id="ORY00637.1"/>
    </source>
</evidence>
<dbReference type="InterPro" id="IPR013655">
    <property type="entry name" value="PAS_fold_3"/>
</dbReference>
<feature type="region of interest" description="Disordered" evidence="5">
    <location>
        <begin position="171"/>
        <end position="259"/>
    </location>
</feature>
<name>A0A1Y1YSB1_9FUNG</name>
<comment type="caution">
    <text evidence="8">The sequence shown here is derived from an EMBL/GenBank/DDBJ whole genome shotgun (WGS) entry which is preliminary data.</text>
</comment>
<feature type="compositionally biased region" description="Basic residues" evidence="5">
    <location>
        <begin position="222"/>
        <end position="231"/>
    </location>
</feature>
<organism evidence="8 9">
    <name type="scientific">Basidiobolus meristosporus CBS 931.73</name>
    <dbReference type="NCBI Taxonomy" id="1314790"/>
    <lineage>
        <taxon>Eukaryota</taxon>
        <taxon>Fungi</taxon>
        <taxon>Fungi incertae sedis</taxon>
        <taxon>Zoopagomycota</taxon>
        <taxon>Entomophthoromycotina</taxon>
        <taxon>Basidiobolomycetes</taxon>
        <taxon>Basidiobolales</taxon>
        <taxon>Basidiobolaceae</taxon>
        <taxon>Basidiobolus</taxon>
    </lineage>
</organism>
<dbReference type="PROSITE" id="PS50114">
    <property type="entry name" value="GATA_ZN_FINGER_2"/>
    <property type="match status" value="1"/>
</dbReference>
<keyword evidence="1" id="KW-0479">Metal-binding</keyword>
<feature type="compositionally biased region" description="Polar residues" evidence="5">
    <location>
        <begin position="182"/>
        <end position="193"/>
    </location>
</feature>
<keyword evidence="9" id="KW-1185">Reference proteome</keyword>
<dbReference type="NCBIfam" id="TIGR00229">
    <property type="entry name" value="sensory_box"/>
    <property type="match status" value="1"/>
</dbReference>
<dbReference type="GO" id="GO:0008270">
    <property type="term" value="F:zinc ion binding"/>
    <property type="evidence" value="ECO:0007669"/>
    <property type="project" value="UniProtKB-KW"/>
</dbReference>
<evidence type="ECO:0000256" key="2">
    <source>
        <dbReference type="ARBA" id="ARBA00022771"/>
    </source>
</evidence>
<dbReference type="AlphaFoldDB" id="A0A1Y1YSB1"/>
<dbReference type="InterPro" id="IPR052138">
    <property type="entry name" value="GATA_ZnFinger_Domain"/>
</dbReference>
<accession>A0A1Y1YSB1</accession>
<dbReference type="GO" id="GO:0006355">
    <property type="term" value="P:regulation of DNA-templated transcription"/>
    <property type="evidence" value="ECO:0007669"/>
    <property type="project" value="InterPro"/>
</dbReference>
<feature type="domain" description="GATA-type" evidence="7">
    <location>
        <begin position="234"/>
        <end position="267"/>
    </location>
</feature>
<dbReference type="InterPro" id="IPR035965">
    <property type="entry name" value="PAS-like_dom_sf"/>
</dbReference>
<dbReference type="GO" id="GO:0043565">
    <property type="term" value="F:sequence-specific DNA binding"/>
    <property type="evidence" value="ECO:0007669"/>
    <property type="project" value="InterPro"/>
</dbReference>
<dbReference type="InParanoid" id="A0A1Y1YSB1"/>
<dbReference type="PANTHER" id="PTHR47255:SF4">
    <property type="entry name" value="GATA ZINC FINGER DOMAIN-CONTAINING PROTEIN 12"/>
    <property type="match status" value="1"/>
</dbReference>
<evidence type="ECO:0000313" key="9">
    <source>
        <dbReference type="Proteomes" id="UP000193498"/>
    </source>
</evidence>
<evidence type="ECO:0000256" key="5">
    <source>
        <dbReference type="SAM" id="MobiDB-lite"/>
    </source>
</evidence>
<dbReference type="SUPFAM" id="SSF55785">
    <property type="entry name" value="PYP-like sensor domain (PAS domain)"/>
    <property type="match status" value="1"/>
</dbReference>